<keyword evidence="3" id="KW-0804">Transcription</keyword>
<proteinExistence type="predicted"/>
<reference evidence="5" key="1">
    <citation type="submission" date="2020-01" db="EMBL/GenBank/DDBJ databases">
        <authorList>
            <person name="Chen W.-M."/>
        </authorList>
    </citation>
    <scope>NUCLEOTIDE SEQUENCE</scope>
    <source>
        <strain evidence="5">CYK-10</strain>
    </source>
</reference>
<sequence>MSTLRETCDSGFALAIHIRLTRPTLLFQTYDPAWSDHYSEHGYMLSDPVVHWGLENTGRVIWDSLADKDPEGVLTAARNFGLHHGWTLALGDRMDKTIAGFTRSDRAHTAEEIDRMTAIMTEIHEMTADFKTWPAAEQDRARRL</sequence>
<dbReference type="EMBL" id="JAABNR010000007">
    <property type="protein sequence ID" value="NBZ87664.1"/>
    <property type="molecule type" value="Genomic_DNA"/>
</dbReference>
<evidence type="ECO:0000256" key="1">
    <source>
        <dbReference type="ARBA" id="ARBA00023015"/>
    </source>
</evidence>
<dbReference type="Gene3D" id="3.30.450.80">
    <property type="entry name" value="Transcription factor LuxR-like, autoinducer-binding domain"/>
    <property type="match status" value="1"/>
</dbReference>
<gene>
    <name evidence="5" type="ORF">GV832_08745</name>
</gene>
<keyword evidence="6" id="KW-1185">Reference proteome</keyword>
<evidence type="ECO:0000313" key="6">
    <source>
        <dbReference type="Proteomes" id="UP001193501"/>
    </source>
</evidence>
<dbReference type="InterPro" id="IPR036693">
    <property type="entry name" value="TF_LuxR_autoind-bd_dom_sf"/>
</dbReference>
<evidence type="ECO:0000313" key="5">
    <source>
        <dbReference type="EMBL" id="NBZ87664.1"/>
    </source>
</evidence>
<dbReference type="SUPFAM" id="SSF75516">
    <property type="entry name" value="Pheromone-binding domain of LuxR-like quorum-sensing transcription factors"/>
    <property type="match status" value="1"/>
</dbReference>
<dbReference type="RefSeq" id="WP_168774479.1">
    <property type="nucleotide sequence ID" value="NZ_JAABNR010000007.1"/>
</dbReference>
<dbReference type="InterPro" id="IPR005143">
    <property type="entry name" value="TF_LuxR_autoind-bd_dom"/>
</dbReference>
<dbReference type="Pfam" id="PF03472">
    <property type="entry name" value="Autoind_bind"/>
    <property type="match status" value="1"/>
</dbReference>
<dbReference type="GO" id="GO:0003677">
    <property type="term" value="F:DNA binding"/>
    <property type="evidence" value="ECO:0007669"/>
    <property type="project" value="UniProtKB-KW"/>
</dbReference>
<accession>A0AAE5BVC3</accession>
<organism evidence="5 6">
    <name type="scientific">Stagnihabitans tardus</name>
    <dbReference type="NCBI Taxonomy" id="2699202"/>
    <lineage>
        <taxon>Bacteria</taxon>
        <taxon>Pseudomonadati</taxon>
        <taxon>Pseudomonadota</taxon>
        <taxon>Alphaproteobacteria</taxon>
        <taxon>Rhodobacterales</taxon>
        <taxon>Paracoccaceae</taxon>
        <taxon>Stagnihabitans</taxon>
    </lineage>
</organism>
<feature type="domain" description="Transcription factor LuxR-like autoinducer-binding" evidence="4">
    <location>
        <begin position="22"/>
        <end position="121"/>
    </location>
</feature>
<dbReference type="AlphaFoldDB" id="A0AAE5BVC3"/>
<protein>
    <recommendedName>
        <fullName evidence="4">Transcription factor LuxR-like autoinducer-binding domain-containing protein</fullName>
    </recommendedName>
</protein>
<comment type="caution">
    <text evidence="5">The sequence shown here is derived from an EMBL/GenBank/DDBJ whole genome shotgun (WGS) entry which is preliminary data.</text>
</comment>
<keyword evidence="1" id="KW-0805">Transcription regulation</keyword>
<dbReference type="Proteomes" id="UP001193501">
    <property type="component" value="Unassembled WGS sequence"/>
</dbReference>
<evidence type="ECO:0000256" key="3">
    <source>
        <dbReference type="ARBA" id="ARBA00023163"/>
    </source>
</evidence>
<keyword evidence="2" id="KW-0238">DNA-binding</keyword>
<evidence type="ECO:0000256" key="2">
    <source>
        <dbReference type="ARBA" id="ARBA00023125"/>
    </source>
</evidence>
<evidence type="ECO:0000259" key="4">
    <source>
        <dbReference type="Pfam" id="PF03472"/>
    </source>
</evidence>
<name>A0AAE5BVC3_9RHOB</name>